<evidence type="ECO:0000256" key="7">
    <source>
        <dbReference type="ARBA" id="ARBA00023136"/>
    </source>
</evidence>
<evidence type="ECO:0000259" key="10">
    <source>
        <dbReference type="Pfam" id="PF20671"/>
    </source>
</evidence>
<feature type="domain" description="Conserved oligomeric Golgi complex subunit 3 N-terminal" evidence="9">
    <location>
        <begin position="87"/>
        <end position="223"/>
    </location>
</feature>
<evidence type="ECO:0000256" key="5">
    <source>
        <dbReference type="ARBA" id="ARBA00022927"/>
    </source>
</evidence>
<keyword evidence="12" id="KW-1185">Reference proteome</keyword>
<dbReference type="GO" id="GO:0006891">
    <property type="term" value="P:intra-Golgi vesicle-mediated transport"/>
    <property type="evidence" value="ECO:0007669"/>
    <property type="project" value="TreeGrafter"/>
</dbReference>
<gene>
    <name evidence="11" type="ORF">DNF11_1953</name>
</gene>
<name>A0A3G2S480_MALR7</name>
<keyword evidence="5" id="KW-0653">Protein transport</keyword>
<comment type="similarity">
    <text evidence="2">Belongs to the COG3 family.</text>
</comment>
<sequence length="693" mass="78186">MASKAASHSLEEWFSDYAPLTDAQRLSVSELSAFISDDAESFAANTIARDDADLEPDSTPQSSLFCWMASKARGRELASRTNYEPMIEALRTSMKEVGALMDGVCKAQDCMSQLRTGLTYVQDNSSELMKHASTMVQEQTNLEHLHEQIMQRLQNFSVLSQTAPMLSDTADIQSPEFFGAVEHLCLALQSMDAHMNYKDAHVYRIRIENAFVRAMTLVKLAFQRAGTKLVQDAPLDEIDARDPSSHDVQRVMYASFHVLHEKFHVHLETLAQQAPSSEDVREMQREYDQLWMQWRVSLVQEYFSRTLKQLQDVDPLPQRLESAVDVAQALYVYEKKLYLYVFSRKATEAVSHIMENTGDQLARWLSSRINASATMDELMHLCTTTSKYPDSAWWEPVVRDLSVRLEKCALLQIKDKVAAFKPSADDLDYRARLSFEDQNQRDTWYAPVQMVHDMLHLLHAHMSPKNFIHVSLRAIEVSEVKVQEASHSMQDGKFGGDDGDVLDALLFAWRHFSVLRELLSLAEKRCESKTTFSTGLSLAMQSVWTVASVATVSSDFDALRDKCTHLDMLMERTVQDAGTFLCASLTLPLQIYEQQTAKSPSKALAAWHTFQQSLDVNLDLAKGKIYAYVPVNDLSTLIQATLTPLHTAYNAFITGLPLLLGSDPDDVAAAQQLRSLPTADKLQAQLAQRFKSL</sequence>
<keyword evidence="4" id="KW-0813">Transport</keyword>
<protein>
    <recommendedName>
        <fullName evidence="3">Conserved oligomeric Golgi complex subunit 3</fullName>
    </recommendedName>
    <alternativeName>
        <fullName evidence="8">Component of oligomeric Golgi complex 3</fullName>
    </alternativeName>
</protein>
<accession>A0A3G2S480</accession>
<dbReference type="Pfam" id="PF20671">
    <property type="entry name" value="COG3_C"/>
    <property type="match status" value="1"/>
</dbReference>
<dbReference type="OrthoDB" id="296793at2759"/>
<proteinExistence type="inferred from homology"/>
<organism evidence="11 12">
    <name type="scientific">Malassezia restricta (strain ATCC 96810 / NBRC 103918 / CBS 7877)</name>
    <name type="common">Seborrheic dermatitis infection agent</name>
    <dbReference type="NCBI Taxonomy" id="425264"/>
    <lineage>
        <taxon>Eukaryota</taxon>
        <taxon>Fungi</taxon>
        <taxon>Dikarya</taxon>
        <taxon>Basidiomycota</taxon>
        <taxon>Ustilaginomycotina</taxon>
        <taxon>Malasseziomycetes</taxon>
        <taxon>Malasseziales</taxon>
        <taxon>Malasseziaceae</taxon>
        <taxon>Malassezia</taxon>
    </lineage>
</organism>
<evidence type="ECO:0000256" key="2">
    <source>
        <dbReference type="ARBA" id="ARBA00009936"/>
    </source>
</evidence>
<evidence type="ECO:0000256" key="6">
    <source>
        <dbReference type="ARBA" id="ARBA00023034"/>
    </source>
</evidence>
<dbReference type="GO" id="GO:0005801">
    <property type="term" value="C:cis-Golgi network"/>
    <property type="evidence" value="ECO:0007669"/>
    <property type="project" value="InterPro"/>
</dbReference>
<reference evidence="11 12" key="1">
    <citation type="submission" date="2018-10" db="EMBL/GenBank/DDBJ databases">
        <title>Complete genome sequence of Malassezia restricta CBS 7877.</title>
        <authorList>
            <person name="Morand S.C."/>
            <person name="Bertignac M."/>
            <person name="Iltis A."/>
            <person name="Kolder I."/>
            <person name="Pirovano W."/>
            <person name="Jourdain R."/>
            <person name="Clavaud C."/>
        </authorList>
    </citation>
    <scope>NUCLEOTIDE SEQUENCE [LARGE SCALE GENOMIC DNA]</scope>
    <source>
        <strain evidence="11 12">CBS 7877</strain>
    </source>
</reference>
<dbReference type="PANTHER" id="PTHR13302">
    <property type="entry name" value="CONSERVED OLIGOMERIC GOLGI COMPLEX COMPONENT 3"/>
    <property type="match status" value="1"/>
</dbReference>
<evidence type="ECO:0000256" key="8">
    <source>
        <dbReference type="ARBA" id="ARBA00031339"/>
    </source>
</evidence>
<dbReference type="Proteomes" id="UP000269793">
    <property type="component" value="Chromosome III"/>
</dbReference>
<keyword evidence="6" id="KW-0333">Golgi apparatus</keyword>
<dbReference type="Pfam" id="PF04136">
    <property type="entry name" value="COG3_N"/>
    <property type="match status" value="1"/>
</dbReference>
<dbReference type="EMBL" id="CP033150">
    <property type="protein sequence ID" value="AYO42903.1"/>
    <property type="molecule type" value="Genomic_DNA"/>
</dbReference>
<dbReference type="STRING" id="425264.A0A3G2S480"/>
<dbReference type="GO" id="GO:0006886">
    <property type="term" value="P:intracellular protein transport"/>
    <property type="evidence" value="ECO:0007669"/>
    <property type="project" value="InterPro"/>
</dbReference>
<comment type="subcellular location">
    <subcellularLocation>
        <location evidence="1">Golgi apparatus membrane</location>
        <topology evidence="1">Peripheral membrane protein</topology>
    </subcellularLocation>
</comment>
<dbReference type="InterPro" id="IPR007265">
    <property type="entry name" value="COG_su3"/>
</dbReference>
<feature type="domain" description="Conserved oligomeric Golgi complex subunit 3 C-terminal" evidence="10">
    <location>
        <begin position="251"/>
        <end position="520"/>
    </location>
</feature>
<evidence type="ECO:0000259" key="9">
    <source>
        <dbReference type="Pfam" id="PF04136"/>
    </source>
</evidence>
<evidence type="ECO:0000313" key="12">
    <source>
        <dbReference type="Proteomes" id="UP000269793"/>
    </source>
</evidence>
<dbReference type="InterPro" id="IPR048320">
    <property type="entry name" value="COG3_N"/>
</dbReference>
<dbReference type="GO" id="GO:0017119">
    <property type="term" value="C:Golgi transport complex"/>
    <property type="evidence" value="ECO:0007669"/>
    <property type="project" value="TreeGrafter"/>
</dbReference>
<dbReference type="GO" id="GO:0007030">
    <property type="term" value="P:Golgi organization"/>
    <property type="evidence" value="ECO:0007669"/>
    <property type="project" value="TreeGrafter"/>
</dbReference>
<dbReference type="InterPro" id="IPR048685">
    <property type="entry name" value="COG3_C"/>
</dbReference>
<dbReference type="VEuPathDB" id="FungiDB:DNF11_1953"/>
<evidence type="ECO:0000256" key="4">
    <source>
        <dbReference type="ARBA" id="ARBA00022448"/>
    </source>
</evidence>
<dbReference type="GO" id="GO:0000139">
    <property type="term" value="C:Golgi membrane"/>
    <property type="evidence" value="ECO:0007669"/>
    <property type="project" value="UniProtKB-SubCell"/>
</dbReference>
<evidence type="ECO:0000256" key="1">
    <source>
        <dbReference type="ARBA" id="ARBA00004395"/>
    </source>
</evidence>
<dbReference type="PANTHER" id="PTHR13302:SF8">
    <property type="entry name" value="CONSERVED OLIGOMERIC GOLGI COMPLEX SUBUNIT 3"/>
    <property type="match status" value="1"/>
</dbReference>
<keyword evidence="7" id="KW-0472">Membrane</keyword>
<evidence type="ECO:0000256" key="3">
    <source>
        <dbReference type="ARBA" id="ARBA00020976"/>
    </source>
</evidence>
<dbReference type="AlphaFoldDB" id="A0A3G2S480"/>
<evidence type="ECO:0000313" key="11">
    <source>
        <dbReference type="EMBL" id="AYO42903.1"/>
    </source>
</evidence>